<feature type="compositionally biased region" description="Basic and acidic residues" evidence="8">
    <location>
        <begin position="10"/>
        <end position="19"/>
    </location>
</feature>
<dbReference type="GO" id="GO:0042797">
    <property type="term" value="P:tRNA transcription by RNA polymerase III"/>
    <property type="evidence" value="ECO:0007669"/>
    <property type="project" value="TreeGrafter"/>
</dbReference>
<evidence type="ECO:0000256" key="1">
    <source>
        <dbReference type="ARBA" id="ARBA00004123"/>
    </source>
</evidence>
<keyword evidence="5" id="KW-0804">Transcription</keyword>
<dbReference type="Pfam" id="PF01192">
    <property type="entry name" value="RNA_pol_Rpb6"/>
    <property type="match status" value="1"/>
</dbReference>
<evidence type="ECO:0000313" key="10">
    <source>
        <dbReference type="Proteomes" id="UP000311382"/>
    </source>
</evidence>
<evidence type="ECO:0000256" key="6">
    <source>
        <dbReference type="ARBA" id="ARBA00023242"/>
    </source>
</evidence>
<keyword evidence="6" id="KW-0539">Nucleus</keyword>
<dbReference type="PANTHER" id="PTHR47227">
    <property type="entry name" value="DNA-DIRECTED RNA POLYMERASE SUBUNIT K"/>
    <property type="match status" value="1"/>
</dbReference>
<evidence type="ECO:0000313" key="9">
    <source>
        <dbReference type="EMBL" id="TNY19947.1"/>
    </source>
</evidence>
<dbReference type="GO" id="GO:0005666">
    <property type="term" value="C:RNA polymerase III complex"/>
    <property type="evidence" value="ECO:0007669"/>
    <property type="project" value="TreeGrafter"/>
</dbReference>
<dbReference type="OrthoDB" id="259769at2759"/>
<accession>A0A5C5FSS5</accession>
<evidence type="ECO:0000256" key="4">
    <source>
        <dbReference type="ARBA" id="ARBA00022553"/>
    </source>
</evidence>
<dbReference type="GO" id="GO:0005736">
    <property type="term" value="C:RNA polymerase I complex"/>
    <property type="evidence" value="ECO:0007669"/>
    <property type="project" value="UniProtKB-ARBA"/>
</dbReference>
<dbReference type="PROSITE" id="PS01111">
    <property type="entry name" value="RNA_POL_K_14KD"/>
    <property type="match status" value="1"/>
</dbReference>
<dbReference type="InterPro" id="IPR006111">
    <property type="entry name" value="Rpo6/Rpb6"/>
</dbReference>
<dbReference type="PANTHER" id="PTHR47227:SF5">
    <property type="entry name" value="DNA-DIRECTED RNA POLYMERASES I, II, AND III SUBUNIT RPABC2"/>
    <property type="match status" value="1"/>
</dbReference>
<name>A0A5C5FSS5_9BASI</name>
<evidence type="ECO:0000256" key="5">
    <source>
        <dbReference type="ARBA" id="ARBA00023163"/>
    </source>
</evidence>
<protein>
    <recommendedName>
        <fullName evidence="2">DNA-directed RNA polymerases I, II, and III subunit RPABC2</fullName>
    </recommendedName>
</protein>
<dbReference type="InterPro" id="IPR028363">
    <property type="entry name" value="RPB6"/>
</dbReference>
<dbReference type="SUPFAM" id="SSF63562">
    <property type="entry name" value="RPB6/omega subunit-like"/>
    <property type="match status" value="1"/>
</dbReference>
<evidence type="ECO:0000256" key="3">
    <source>
        <dbReference type="ARBA" id="ARBA00022478"/>
    </source>
</evidence>
<dbReference type="GO" id="GO:0005665">
    <property type="term" value="C:RNA polymerase II, core complex"/>
    <property type="evidence" value="ECO:0007669"/>
    <property type="project" value="InterPro"/>
</dbReference>
<evidence type="ECO:0000256" key="7">
    <source>
        <dbReference type="ARBA" id="ARBA00025773"/>
    </source>
</evidence>
<dbReference type="GO" id="GO:0003677">
    <property type="term" value="F:DNA binding"/>
    <property type="evidence" value="ECO:0007669"/>
    <property type="project" value="InterPro"/>
</dbReference>
<dbReference type="InterPro" id="IPR036161">
    <property type="entry name" value="RPB6/omega-like_sf"/>
</dbReference>
<gene>
    <name evidence="9" type="ORF">DMC30DRAFT_447495</name>
</gene>
<dbReference type="InterPro" id="IPR006110">
    <property type="entry name" value="Pol_omega/Rpo6/RPB6"/>
</dbReference>
<dbReference type="GO" id="GO:0003899">
    <property type="term" value="F:DNA-directed RNA polymerase activity"/>
    <property type="evidence" value="ECO:0007669"/>
    <property type="project" value="InterPro"/>
</dbReference>
<comment type="similarity">
    <text evidence="7">Belongs to the archaeal Rpo6/eukaryotic RPB6 RNA polymerase subunit family.</text>
</comment>
<dbReference type="Gene3D" id="3.90.940.10">
    <property type="match status" value="1"/>
</dbReference>
<comment type="caution">
    <text evidence="9">The sequence shown here is derived from an EMBL/GenBank/DDBJ whole genome shotgun (WGS) entry which is preliminary data.</text>
</comment>
<evidence type="ECO:0000256" key="8">
    <source>
        <dbReference type="SAM" id="MobiDB-lite"/>
    </source>
</evidence>
<dbReference type="GO" id="GO:0006362">
    <property type="term" value="P:transcription elongation by RNA polymerase I"/>
    <property type="evidence" value="ECO:0007669"/>
    <property type="project" value="UniProtKB-ARBA"/>
</dbReference>
<organism evidence="9 10">
    <name type="scientific">Rhodotorula diobovata</name>
    <dbReference type="NCBI Taxonomy" id="5288"/>
    <lineage>
        <taxon>Eukaryota</taxon>
        <taxon>Fungi</taxon>
        <taxon>Dikarya</taxon>
        <taxon>Basidiomycota</taxon>
        <taxon>Pucciniomycotina</taxon>
        <taxon>Microbotryomycetes</taxon>
        <taxon>Sporidiobolales</taxon>
        <taxon>Sporidiobolaceae</taxon>
        <taxon>Rhodotorula</taxon>
    </lineage>
</organism>
<dbReference type="PIRSF" id="PIRSF000778">
    <property type="entry name" value="RpoK/RPB6"/>
    <property type="match status" value="1"/>
</dbReference>
<proteinExistence type="inferred from homology"/>
<dbReference type="Proteomes" id="UP000311382">
    <property type="component" value="Unassembled WGS sequence"/>
</dbReference>
<dbReference type="NCBIfam" id="NF002208">
    <property type="entry name" value="PRK01099.1-3"/>
    <property type="match status" value="1"/>
</dbReference>
<evidence type="ECO:0000256" key="2">
    <source>
        <dbReference type="ARBA" id="ARBA00020808"/>
    </source>
</evidence>
<reference evidence="9 10" key="1">
    <citation type="submission" date="2019-03" db="EMBL/GenBank/DDBJ databases">
        <title>Rhodosporidium diobovatum UCD-FST 08-225 genome sequencing, assembly, and annotation.</title>
        <authorList>
            <person name="Fakankun I.U."/>
            <person name="Fristensky B."/>
            <person name="Levin D.B."/>
        </authorList>
    </citation>
    <scope>NUCLEOTIDE SEQUENCE [LARGE SCALE GENOMIC DNA]</scope>
    <source>
        <strain evidence="9 10">UCD-FST 08-225</strain>
    </source>
</reference>
<sequence length="143" mass="15701">MSDAGSFNGDDDHYDRNEYDYDNPEAAAEYLDAAAEHAQDPLQVVESGERAGGGAEGGETPAEANKERVTTPYMTKYERARILGTRALQISMNAPVLVPLEGESDPLQIAEKELAAKKIPLVVRRFLPDGSYEDWLVSELLTE</sequence>
<dbReference type="PIRSF" id="PIRSF500154">
    <property type="entry name" value="RPB6"/>
    <property type="match status" value="1"/>
</dbReference>
<dbReference type="AlphaFoldDB" id="A0A5C5FSS5"/>
<dbReference type="SMART" id="SM01409">
    <property type="entry name" value="RNA_pol_Rpb6"/>
    <property type="match status" value="1"/>
</dbReference>
<keyword evidence="10" id="KW-1185">Reference proteome</keyword>
<dbReference type="GO" id="GO:0006366">
    <property type="term" value="P:transcription by RNA polymerase II"/>
    <property type="evidence" value="ECO:0007669"/>
    <property type="project" value="TreeGrafter"/>
</dbReference>
<dbReference type="InterPro" id="IPR020708">
    <property type="entry name" value="DNA-dir_RNA_polK_14-18kDa_CS"/>
</dbReference>
<keyword evidence="3 9" id="KW-0240">DNA-directed RNA polymerase</keyword>
<dbReference type="EMBL" id="SOZI01000080">
    <property type="protein sequence ID" value="TNY19947.1"/>
    <property type="molecule type" value="Genomic_DNA"/>
</dbReference>
<feature type="region of interest" description="Disordered" evidence="8">
    <location>
        <begin position="1"/>
        <end position="70"/>
    </location>
</feature>
<keyword evidence="4" id="KW-0597">Phosphoprotein</keyword>
<dbReference type="FunFam" id="3.90.940.10:FF:000004">
    <property type="entry name" value="DNA-directed RNA polymerases I, II, and III subunit RPABC2"/>
    <property type="match status" value="1"/>
</dbReference>
<comment type="subcellular location">
    <subcellularLocation>
        <location evidence="1">Nucleus</location>
    </subcellularLocation>
</comment>
<dbReference type="STRING" id="5288.A0A5C5FSS5"/>